<proteinExistence type="predicted"/>
<accession>A0AAD7H4S2</accession>
<reference evidence="2" key="1">
    <citation type="submission" date="2023-03" db="EMBL/GenBank/DDBJ databases">
        <title>Massive genome expansion in bonnet fungi (Mycena s.s.) driven by repeated elements and novel gene families across ecological guilds.</title>
        <authorList>
            <consortium name="Lawrence Berkeley National Laboratory"/>
            <person name="Harder C.B."/>
            <person name="Miyauchi S."/>
            <person name="Viragh M."/>
            <person name="Kuo A."/>
            <person name="Thoen E."/>
            <person name="Andreopoulos B."/>
            <person name="Lu D."/>
            <person name="Skrede I."/>
            <person name="Drula E."/>
            <person name="Henrissat B."/>
            <person name="Morin E."/>
            <person name="Kohler A."/>
            <person name="Barry K."/>
            <person name="LaButti K."/>
            <person name="Morin E."/>
            <person name="Salamov A."/>
            <person name="Lipzen A."/>
            <person name="Mereny Z."/>
            <person name="Hegedus B."/>
            <person name="Baldrian P."/>
            <person name="Stursova M."/>
            <person name="Weitz H."/>
            <person name="Taylor A."/>
            <person name="Grigoriev I.V."/>
            <person name="Nagy L.G."/>
            <person name="Martin F."/>
            <person name="Kauserud H."/>
        </authorList>
    </citation>
    <scope>NUCLEOTIDE SEQUENCE</scope>
    <source>
        <strain evidence="2">CBHHK182m</strain>
    </source>
</reference>
<gene>
    <name evidence="2" type="ORF">B0H16DRAFT_1900455</name>
</gene>
<sequence>MHRKRTMMRPYNSSSSFTAANPSFSDSDITLRPTHFHGTRPWRIPILPDDKRRNKSTGCGVKVHASATPTGRRMGASDDAEAVVKPRPWRLPYDLRETPTGLCARYDLQVPPLRRPRRPRRPRPHLKLLPADPPRNASAATTRVNPVGRISHPRSCALIFHDIPLTARGDSQAPANEEEEDMRREDIVTGAAALAMGSIFASFPSNVRGSLFAP</sequence>
<feature type="compositionally biased region" description="Basic residues" evidence="1">
    <location>
        <begin position="114"/>
        <end position="126"/>
    </location>
</feature>
<dbReference type="AlphaFoldDB" id="A0AAD7H4S2"/>
<name>A0AAD7H4S2_9AGAR</name>
<dbReference type="EMBL" id="JARKIB010000384">
    <property type="protein sequence ID" value="KAJ7711844.1"/>
    <property type="molecule type" value="Genomic_DNA"/>
</dbReference>
<evidence type="ECO:0000313" key="3">
    <source>
        <dbReference type="Proteomes" id="UP001215598"/>
    </source>
</evidence>
<evidence type="ECO:0000313" key="2">
    <source>
        <dbReference type="EMBL" id="KAJ7711844.1"/>
    </source>
</evidence>
<feature type="region of interest" description="Disordered" evidence="1">
    <location>
        <begin position="113"/>
        <end position="140"/>
    </location>
</feature>
<comment type="caution">
    <text evidence="2">The sequence shown here is derived from an EMBL/GenBank/DDBJ whole genome shotgun (WGS) entry which is preliminary data.</text>
</comment>
<keyword evidence="3" id="KW-1185">Reference proteome</keyword>
<dbReference type="Proteomes" id="UP001215598">
    <property type="component" value="Unassembled WGS sequence"/>
</dbReference>
<protein>
    <submittedName>
        <fullName evidence="2">Uncharacterized protein</fullName>
    </submittedName>
</protein>
<organism evidence="2 3">
    <name type="scientific">Mycena metata</name>
    <dbReference type="NCBI Taxonomy" id="1033252"/>
    <lineage>
        <taxon>Eukaryota</taxon>
        <taxon>Fungi</taxon>
        <taxon>Dikarya</taxon>
        <taxon>Basidiomycota</taxon>
        <taxon>Agaricomycotina</taxon>
        <taxon>Agaricomycetes</taxon>
        <taxon>Agaricomycetidae</taxon>
        <taxon>Agaricales</taxon>
        <taxon>Marasmiineae</taxon>
        <taxon>Mycenaceae</taxon>
        <taxon>Mycena</taxon>
    </lineage>
</organism>
<feature type="region of interest" description="Disordered" evidence="1">
    <location>
        <begin position="40"/>
        <end position="81"/>
    </location>
</feature>
<feature type="compositionally biased region" description="Polar residues" evidence="1">
    <location>
        <begin position="11"/>
        <end position="26"/>
    </location>
</feature>
<evidence type="ECO:0000256" key="1">
    <source>
        <dbReference type="SAM" id="MobiDB-lite"/>
    </source>
</evidence>
<feature type="region of interest" description="Disordered" evidence="1">
    <location>
        <begin position="1"/>
        <end position="26"/>
    </location>
</feature>